<organism evidence="5 6">
    <name type="scientific">Acerihabitans arboris</name>
    <dbReference type="NCBI Taxonomy" id="2691583"/>
    <lineage>
        <taxon>Bacteria</taxon>
        <taxon>Pseudomonadati</taxon>
        <taxon>Pseudomonadota</taxon>
        <taxon>Gammaproteobacteria</taxon>
        <taxon>Enterobacterales</taxon>
        <taxon>Pectobacteriaceae</taxon>
        <taxon>Acerihabitans</taxon>
    </lineage>
</organism>
<evidence type="ECO:0000313" key="5">
    <source>
        <dbReference type="EMBL" id="NDL63423.1"/>
    </source>
</evidence>
<dbReference type="RefSeq" id="WP_162366139.1">
    <property type="nucleotide sequence ID" value="NZ_WUBS01000007.1"/>
</dbReference>
<keyword evidence="3" id="KW-0732">Signal</keyword>
<keyword evidence="2" id="KW-0560">Oxidoreductase</keyword>
<comment type="similarity">
    <text evidence="1 2">Belongs to the Cu-Zn superoxide dismutase family.</text>
</comment>
<feature type="signal peptide" evidence="3">
    <location>
        <begin position="1"/>
        <end position="19"/>
    </location>
</feature>
<comment type="caution">
    <text evidence="5">The sequence shown here is derived from an EMBL/GenBank/DDBJ whole genome shotgun (WGS) entry which is preliminary data.</text>
</comment>
<dbReference type="NCBIfam" id="NF047632">
    <property type="entry name" value="SodCCaul"/>
    <property type="match status" value="1"/>
</dbReference>
<comment type="cofactor">
    <cofactor evidence="2">
        <name>Zn(2+)</name>
        <dbReference type="ChEBI" id="CHEBI:29105"/>
    </cofactor>
    <text evidence="2">Binds 1 zinc ion per subunit.</text>
</comment>
<comment type="catalytic activity">
    <reaction evidence="2">
        <text>2 superoxide + 2 H(+) = H2O2 + O2</text>
        <dbReference type="Rhea" id="RHEA:20696"/>
        <dbReference type="ChEBI" id="CHEBI:15378"/>
        <dbReference type="ChEBI" id="CHEBI:15379"/>
        <dbReference type="ChEBI" id="CHEBI:16240"/>
        <dbReference type="ChEBI" id="CHEBI:18421"/>
        <dbReference type="EC" id="1.15.1.1"/>
    </reaction>
</comment>
<evidence type="ECO:0000256" key="2">
    <source>
        <dbReference type="RuleBase" id="RU000393"/>
    </source>
</evidence>
<comment type="function">
    <text evidence="2">Destroys radicals which are normally produced within the cells and which are toxic to biological systems.</text>
</comment>
<proteinExistence type="inferred from homology"/>
<keyword evidence="2" id="KW-0479">Metal-binding</keyword>
<dbReference type="EC" id="1.15.1.1" evidence="2"/>
<dbReference type="Gene3D" id="2.60.40.200">
    <property type="entry name" value="Superoxide dismutase, copper/zinc binding domain"/>
    <property type="match status" value="1"/>
</dbReference>
<dbReference type="InterPro" id="IPR001424">
    <property type="entry name" value="SOD_Cu_Zn_dom"/>
</dbReference>
<dbReference type="CDD" id="cd00305">
    <property type="entry name" value="Cu-Zn_Superoxide_Dismutase"/>
    <property type="match status" value="1"/>
</dbReference>
<dbReference type="AlphaFoldDB" id="A0A845SEM6"/>
<evidence type="ECO:0000313" key="6">
    <source>
        <dbReference type="Proteomes" id="UP000461443"/>
    </source>
</evidence>
<gene>
    <name evidence="5" type="ORF">GRH90_11780</name>
</gene>
<feature type="chain" id="PRO_5032986341" description="Superoxide dismutase [Cu-Zn]" evidence="3">
    <location>
        <begin position="20"/>
        <end position="174"/>
    </location>
</feature>
<dbReference type="PANTHER" id="PTHR10003">
    <property type="entry name" value="SUPEROXIDE DISMUTASE CU-ZN -RELATED"/>
    <property type="match status" value="1"/>
</dbReference>
<dbReference type="InterPro" id="IPR036423">
    <property type="entry name" value="SOD-like_Cu/Zn_dom_sf"/>
</dbReference>
<dbReference type="InterPro" id="IPR024134">
    <property type="entry name" value="SOD_Cu/Zn_/chaperone"/>
</dbReference>
<name>A0A845SEM6_9GAMM</name>
<reference evidence="5 6" key="2">
    <citation type="submission" date="2020-02" db="EMBL/GenBank/DDBJ databases">
        <title>The new genus of Enterobacteriales.</title>
        <authorList>
            <person name="Kim I.S."/>
        </authorList>
    </citation>
    <scope>NUCLEOTIDE SEQUENCE [LARGE SCALE GENOMIC DNA]</scope>
    <source>
        <strain evidence="5 6">SAP-6</strain>
    </source>
</reference>
<dbReference type="InterPro" id="IPR018152">
    <property type="entry name" value="SOD_Cu/Zn_BS"/>
</dbReference>
<dbReference type="SUPFAM" id="SSF49329">
    <property type="entry name" value="Cu,Zn superoxide dismutase-like"/>
    <property type="match status" value="1"/>
</dbReference>
<keyword evidence="2" id="KW-0186">Copper</keyword>
<dbReference type="PROSITE" id="PS00332">
    <property type="entry name" value="SOD_CU_ZN_2"/>
    <property type="match status" value="1"/>
</dbReference>
<protein>
    <recommendedName>
        <fullName evidence="2">Superoxide dismutase [Cu-Zn]</fullName>
        <ecNumber evidence="2">1.15.1.1</ecNumber>
    </recommendedName>
</protein>
<dbReference type="GO" id="GO:0004784">
    <property type="term" value="F:superoxide dismutase activity"/>
    <property type="evidence" value="ECO:0007669"/>
    <property type="project" value="UniProtKB-EC"/>
</dbReference>
<evidence type="ECO:0000256" key="1">
    <source>
        <dbReference type="ARBA" id="ARBA00010457"/>
    </source>
</evidence>
<sequence>MRRILFFIASALTANMALAQPQPAVHTASLLGADGKDMGKITLTDAPKGVILRVEASGLTPGWHGIHFHEKGACGAKDKFKDAGGHIHSTMPVVHGLLSSNANDQGDLTNIYAGADGKAFAEIYSTLVSVTPGTPRPALLDGDGSSVVIHANPDDYQSQPIGGAGDRVACAVIK</sequence>
<evidence type="ECO:0000256" key="3">
    <source>
        <dbReference type="SAM" id="SignalP"/>
    </source>
</evidence>
<keyword evidence="6" id="KW-1185">Reference proteome</keyword>
<accession>A0A845SEM6</accession>
<dbReference type="Pfam" id="PF00080">
    <property type="entry name" value="Sod_Cu"/>
    <property type="match status" value="1"/>
</dbReference>
<keyword evidence="2" id="KW-0862">Zinc</keyword>
<dbReference type="EMBL" id="WUBS01000007">
    <property type="protein sequence ID" value="NDL63423.1"/>
    <property type="molecule type" value="Genomic_DNA"/>
</dbReference>
<feature type="domain" description="Superoxide dismutase copper/zinc binding" evidence="4">
    <location>
        <begin position="39"/>
        <end position="173"/>
    </location>
</feature>
<evidence type="ECO:0000259" key="4">
    <source>
        <dbReference type="Pfam" id="PF00080"/>
    </source>
</evidence>
<comment type="cofactor">
    <cofactor evidence="2">
        <name>Cu cation</name>
        <dbReference type="ChEBI" id="CHEBI:23378"/>
    </cofactor>
    <text evidence="2">Binds 1 copper ion per subunit.</text>
</comment>
<reference evidence="5 6" key="1">
    <citation type="submission" date="2019-12" db="EMBL/GenBank/DDBJ databases">
        <authorList>
            <person name="Lee S.D."/>
        </authorList>
    </citation>
    <scope>NUCLEOTIDE SEQUENCE [LARGE SCALE GENOMIC DNA]</scope>
    <source>
        <strain evidence="5 6">SAP-6</strain>
    </source>
</reference>
<dbReference type="GO" id="GO:0005507">
    <property type="term" value="F:copper ion binding"/>
    <property type="evidence" value="ECO:0007669"/>
    <property type="project" value="InterPro"/>
</dbReference>
<dbReference type="Proteomes" id="UP000461443">
    <property type="component" value="Unassembled WGS sequence"/>
</dbReference>